<organism evidence="4">
    <name type="scientific">Anisakis simplex</name>
    <name type="common">Herring worm</name>
    <dbReference type="NCBI Taxonomy" id="6269"/>
    <lineage>
        <taxon>Eukaryota</taxon>
        <taxon>Metazoa</taxon>
        <taxon>Ecdysozoa</taxon>
        <taxon>Nematoda</taxon>
        <taxon>Chromadorea</taxon>
        <taxon>Rhabditida</taxon>
        <taxon>Spirurina</taxon>
        <taxon>Ascaridomorpha</taxon>
        <taxon>Ascaridoidea</taxon>
        <taxon>Anisakidae</taxon>
        <taxon>Anisakis</taxon>
        <taxon>Anisakis simplex complex</taxon>
    </lineage>
</organism>
<evidence type="ECO:0000256" key="1">
    <source>
        <dbReference type="SAM" id="MobiDB-lite"/>
    </source>
</evidence>
<feature type="region of interest" description="Disordered" evidence="1">
    <location>
        <begin position="89"/>
        <end position="114"/>
    </location>
</feature>
<dbReference type="EMBL" id="UYRR01038868">
    <property type="protein sequence ID" value="VDK74817.1"/>
    <property type="molecule type" value="Genomic_DNA"/>
</dbReference>
<gene>
    <name evidence="2" type="ORF">ASIM_LOCUS20175</name>
</gene>
<dbReference type="WBParaSite" id="ASIM_0002079601-mRNA-1">
    <property type="protein sequence ID" value="ASIM_0002079601-mRNA-1"/>
    <property type="gene ID" value="ASIM_0002079601"/>
</dbReference>
<accession>A0A0M3KIH7</accession>
<keyword evidence="3" id="KW-1185">Reference proteome</keyword>
<dbReference type="AlphaFoldDB" id="A0A0M3KIH7"/>
<evidence type="ECO:0000313" key="3">
    <source>
        <dbReference type="Proteomes" id="UP000267096"/>
    </source>
</evidence>
<evidence type="ECO:0000313" key="2">
    <source>
        <dbReference type="EMBL" id="VDK74817.1"/>
    </source>
</evidence>
<evidence type="ECO:0000313" key="4">
    <source>
        <dbReference type="WBParaSite" id="ASIM_0002079601-mRNA-1"/>
    </source>
</evidence>
<reference evidence="4" key="1">
    <citation type="submission" date="2017-02" db="UniProtKB">
        <authorList>
            <consortium name="WormBaseParasite"/>
        </authorList>
    </citation>
    <scope>IDENTIFICATION</scope>
</reference>
<dbReference type="Proteomes" id="UP000267096">
    <property type="component" value="Unassembled WGS sequence"/>
</dbReference>
<protein>
    <submittedName>
        <fullName evidence="4">NPH3 domain-containing protein</fullName>
    </submittedName>
</protein>
<feature type="compositionally biased region" description="Low complexity" evidence="1">
    <location>
        <begin position="91"/>
        <end position="101"/>
    </location>
</feature>
<sequence>MKKCFSGSVKDNTSFKQFSTDNGREKVELPFCESIPILEIDSERVDICTVQLLLYRYDDRVDAAKTSLLVRILIDAVLGLCTDKQLRKGMSTTETSGSSSTRQNGRSRTPCSGIRRITNRCGSYPIQAASDVISTQKANSIEATNC</sequence>
<name>A0A0M3KIH7_ANISI</name>
<proteinExistence type="predicted"/>
<reference evidence="2 3" key="2">
    <citation type="submission" date="2018-11" db="EMBL/GenBank/DDBJ databases">
        <authorList>
            <consortium name="Pathogen Informatics"/>
        </authorList>
    </citation>
    <scope>NUCLEOTIDE SEQUENCE [LARGE SCALE GENOMIC DNA]</scope>
</reference>